<accession>A0AAD8AAJ7</accession>
<evidence type="ECO:0000256" key="1">
    <source>
        <dbReference type="SAM" id="Phobius"/>
    </source>
</evidence>
<reference evidence="2" key="1">
    <citation type="journal article" date="2023" name="IScience">
        <title>Live-bearing cockroach genome reveals convergent evolutionary mechanisms linked to viviparity in insects and beyond.</title>
        <authorList>
            <person name="Fouks B."/>
            <person name="Harrison M.C."/>
            <person name="Mikhailova A.A."/>
            <person name="Marchal E."/>
            <person name="English S."/>
            <person name="Carruthers M."/>
            <person name="Jennings E.C."/>
            <person name="Chiamaka E.L."/>
            <person name="Frigard R.A."/>
            <person name="Pippel M."/>
            <person name="Attardo G.M."/>
            <person name="Benoit J.B."/>
            <person name="Bornberg-Bauer E."/>
            <person name="Tobe S.S."/>
        </authorList>
    </citation>
    <scope>NUCLEOTIDE SEQUENCE</scope>
    <source>
        <strain evidence="2">Stay&amp;Tobe</strain>
    </source>
</reference>
<evidence type="ECO:0000313" key="2">
    <source>
        <dbReference type="EMBL" id="KAJ9595126.1"/>
    </source>
</evidence>
<evidence type="ECO:0000313" key="3">
    <source>
        <dbReference type="Proteomes" id="UP001233999"/>
    </source>
</evidence>
<protein>
    <submittedName>
        <fullName evidence="2">Uncharacterized protein</fullName>
    </submittedName>
</protein>
<dbReference type="Proteomes" id="UP001233999">
    <property type="component" value="Unassembled WGS sequence"/>
</dbReference>
<gene>
    <name evidence="2" type="ORF">L9F63_013601</name>
</gene>
<keyword evidence="1" id="KW-0472">Membrane</keyword>
<keyword evidence="1" id="KW-1133">Transmembrane helix</keyword>
<keyword evidence="3" id="KW-1185">Reference proteome</keyword>
<feature type="transmembrane region" description="Helical" evidence="1">
    <location>
        <begin position="40"/>
        <end position="57"/>
    </location>
</feature>
<comment type="caution">
    <text evidence="2">The sequence shown here is derived from an EMBL/GenBank/DDBJ whole genome shotgun (WGS) entry which is preliminary data.</text>
</comment>
<feature type="non-terminal residue" evidence="2">
    <location>
        <position position="58"/>
    </location>
</feature>
<feature type="transmembrane region" description="Helical" evidence="1">
    <location>
        <begin position="17"/>
        <end position="34"/>
    </location>
</feature>
<dbReference type="EMBL" id="JASPKZ010002692">
    <property type="protein sequence ID" value="KAJ9595126.1"/>
    <property type="molecule type" value="Genomic_DNA"/>
</dbReference>
<proteinExistence type="predicted"/>
<organism evidence="2 3">
    <name type="scientific">Diploptera punctata</name>
    <name type="common">Pacific beetle cockroach</name>
    <dbReference type="NCBI Taxonomy" id="6984"/>
    <lineage>
        <taxon>Eukaryota</taxon>
        <taxon>Metazoa</taxon>
        <taxon>Ecdysozoa</taxon>
        <taxon>Arthropoda</taxon>
        <taxon>Hexapoda</taxon>
        <taxon>Insecta</taxon>
        <taxon>Pterygota</taxon>
        <taxon>Neoptera</taxon>
        <taxon>Polyneoptera</taxon>
        <taxon>Dictyoptera</taxon>
        <taxon>Blattodea</taxon>
        <taxon>Blaberoidea</taxon>
        <taxon>Blaberidae</taxon>
        <taxon>Diplopterinae</taxon>
        <taxon>Diploptera</taxon>
    </lineage>
</organism>
<feature type="non-terminal residue" evidence="2">
    <location>
        <position position="1"/>
    </location>
</feature>
<reference evidence="2" key="2">
    <citation type="submission" date="2023-05" db="EMBL/GenBank/DDBJ databases">
        <authorList>
            <person name="Fouks B."/>
        </authorList>
    </citation>
    <scope>NUCLEOTIDE SEQUENCE</scope>
    <source>
        <strain evidence="2">Stay&amp;Tobe</strain>
        <tissue evidence="2">Testes</tissue>
    </source>
</reference>
<name>A0AAD8AAJ7_DIPPU</name>
<dbReference type="AlphaFoldDB" id="A0AAD8AAJ7"/>
<sequence length="58" mass="6724">VHDNGSLSYSQDHLKNLFCYLFQVIIICEFHTFLTDDGVSVFTVYFIFNILTIILMSS</sequence>
<keyword evidence="1" id="KW-0812">Transmembrane</keyword>